<dbReference type="Pfam" id="PF00534">
    <property type="entry name" value="Glycos_transf_1"/>
    <property type="match status" value="1"/>
</dbReference>
<dbReference type="AlphaFoldDB" id="A0A0G1L552"/>
<dbReference type="Proteomes" id="UP000033945">
    <property type="component" value="Unassembled WGS sequence"/>
</dbReference>
<dbReference type="EMBL" id="LCIT01000001">
    <property type="protein sequence ID" value="KKT63747.1"/>
    <property type="molecule type" value="Genomic_DNA"/>
</dbReference>
<organism evidence="3 4">
    <name type="scientific">Candidatus Giovannonibacteria bacterium GW2011_GWA2_44_26</name>
    <dbReference type="NCBI Taxonomy" id="1618648"/>
    <lineage>
        <taxon>Bacteria</taxon>
        <taxon>Candidatus Giovannoniibacteriota</taxon>
    </lineage>
</organism>
<evidence type="ECO:0000259" key="1">
    <source>
        <dbReference type="Pfam" id="PF00534"/>
    </source>
</evidence>
<feature type="domain" description="Glycosyltransferase subfamily 4-like N-terminal" evidence="2">
    <location>
        <begin position="44"/>
        <end position="139"/>
    </location>
</feature>
<dbReference type="SUPFAM" id="SSF53756">
    <property type="entry name" value="UDP-Glycosyltransferase/glycogen phosphorylase"/>
    <property type="match status" value="1"/>
</dbReference>
<accession>A0A0G1L552</accession>
<dbReference type="PANTHER" id="PTHR45947:SF3">
    <property type="entry name" value="SULFOQUINOVOSYL TRANSFERASE SQD2"/>
    <property type="match status" value="1"/>
</dbReference>
<dbReference type="InterPro" id="IPR001296">
    <property type="entry name" value="Glyco_trans_1"/>
</dbReference>
<reference evidence="3 4" key="1">
    <citation type="journal article" date="2015" name="Nature">
        <title>rRNA introns, odd ribosomes, and small enigmatic genomes across a large radiation of phyla.</title>
        <authorList>
            <person name="Brown C.T."/>
            <person name="Hug L.A."/>
            <person name="Thomas B.C."/>
            <person name="Sharon I."/>
            <person name="Castelle C.J."/>
            <person name="Singh A."/>
            <person name="Wilkins M.J."/>
            <person name="Williams K.H."/>
            <person name="Banfield J.F."/>
        </authorList>
    </citation>
    <scope>NUCLEOTIDE SEQUENCE [LARGE SCALE GENOMIC DNA]</scope>
</reference>
<dbReference type="Pfam" id="PF13579">
    <property type="entry name" value="Glyco_trans_4_4"/>
    <property type="match status" value="1"/>
</dbReference>
<feature type="domain" description="Glycosyl transferase family 1" evidence="1">
    <location>
        <begin position="170"/>
        <end position="319"/>
    </location>
</feature>
<dbReference type="InterPro" id="IPR028098">
    <property type="entry name" value="Glyco_trans_4-like_N"/>
</dbReference>
<dbReference type="Gene3D" id="3.40.50.2000">
    <property type="entry name" value="Glycogen Phosphorylase B"/>
    <property type="match status" value="2"/>
</dbReference>
<sequence length="349" mass="39955">MKVLMISGDPGVLNPNSDAGKRMEEYRQTLGTLDILVCRGNIFSFITGFFRGVKIIRKNKPEVITAQDMEHSLFAWIFSRLFKVPWQMQIHTDIFSPYFWQESFKNKIRVVLAKFLLPRASCIRVMSERIKESITWRLGRQVAAELFVTVLPIFVDTEKIKNTPIKTNLHKKYPGRFIILMASRITREKNIVMALEAMRGLTQNDTRTNAEKVLLLIIGDGPEKEHLRRMAYSLKLDESVVFESATSDLASYYKTCDLFLLTSDYEGYGRTLIEAAAIKAKIISSDVGIVPEILELDCIFKIGDKDGLAEKINAALAGQLKPPKPVIFQTKEEYLRLYKNNLEQCQKIF</sequence>
<comment type="caution">
    <text evidence="3">The sequence shown here is derived from an EMBL/GenBank/DDBJ whole genome shotgun (WGS) entry which is preliminary data.</text>
</comment>
<name>A0A0G1L552_9BACT</name>
<dbReference type="InterPro" id="IPR050194">
    <property type="entry name" value="Glycosyltransferase_grp1"/>
</dbReference>
<dbReference type="PANTHER" id="PTHR45947">
    <property type="entry name" value="SULFOQUINOVOSYL TRANSFERASE SQD2"/>
    <property type="match status" value="1"/>
</dbReference>
<protein>
    <submittedName>
        <fullName evidence="3">Uncharacterized protein</fullName>
    </submittedName>
</protein>
<proteinExistence type="predicted"/>
<dbReference type="GO" id="GO:0016757">
    <property type="term" value="F:glycosyltransferase activity"/>
    <property type="evidence" value="ECO:0007669"/>
    <property type="project" value="InterPro"/>
</dbReference>
<evidence type="ECO:0000313" key="3">
    <source>
        <dbReference type="EMBL" id="KKT63747.1"/>
    </source>
</evidence>
<evidence type="ECO:0000259" key="2">
    <source>
        <dbReference type="Pfam" id="PF13579"/>
    </source>
</evidence>
<gene>
    <name evidence="3" type="ORF">UW55_C0001G0040</name>
</gene>
<evidence type="ECO:0000313" key="4">
    <source>
        <dbReference type="Proteomes" id="UP000033945"/>
    </source>
</evidence>